<dbReference type="GO" id="GO:0003677">
    <property type="term" value="F:DNA binding"/>
    <property type="evidence" value="ECO:0007669"/>
    <property type="project" value="UniProtKB-KW"/>
</dbReference>
<dbReference type="SUPFAM" id="SSF52172">
    <property type="entry name" value="CheY-like"/>
    <property type="match status" value="1"/>
</dbReference>
<dbReference type="InterPro" id="IPR039420">
    <property type="entry name" value="WalR-like"/>
</dbReference>
<keyword evidence="7" id="KW-1185">Reference proteome</keyword>
<keyword evidence="1 3" id="KW-0597">Phosphoprotein</keyword>
<dbReference type="PROSITE" id="PS50043">
    <property type="entry name" value="HTH_LUXR_2"/>
    <property type="match status" value="1"/>
</dbReference>
<keyword evidence="2 6" id="KW-0238">DNA-binding</keyword>
<reference evidence="6 7" key="1">
    <citation type="submission" date="2016-03" db="EMBL/GenBank/DDBJ databases">
        <title>Complete genome sequence of a novel chlorpyrifos degrading bacterium, Cupriavidus nantongensis sp. X1.</title>
        <authorList>
            <person name="Fang L."/>
        </authorList>
    </citation>
    <scope>NUCLEOTIDE SEQUENCE [LARGE SCALE GENOMIC DNA]</scope>
    <source>
        <strain evidence="6 7">X1</strain>
    </source>
</reference>
<dbReference type="InterPro" id="IPR016032">
    <property type="entry name" value="Sig_transdc_resp-reg_C-effctor"/>
</dbReference>
<dbReference type="AlphaFoldDB" id="A0A142JUF4"/>
<feature type="modified residue" description="4-aspartylphosphate" evidence="3">
    <location>
        <position position="54"/>
    </location>
</feature>
<dbReference type="PANTHER" id="PTHR43214">
    <property type="entry name" value="TWO-COMPONENT RESPONSE REGULATOR"/>
    <property type="match status" value="1"/>
</dbReference>
<dbReference type="GO" id="GO:0000160">
    <property type="term" value="P:phosphorelay signal transduction system"/>
    <property type="evidence" value="ECO:0007669"/>
    <property type="project" value="InterPro"/>
</dbReference>
<dbReference type="InterPro" id="IPR001789">
    <property type="entry name" value="Sig_transdc_resp-reg_receiver"/>
</dbReference>
<dbReference type="SMART" id="SM00448">
    <property type="entry name" value="REC"/>
    <property type="match status" value="1"/>
</dbReference>
<evidence type="ECO:0000313" key="7">
    <source>
        <dbReference type="Proteomes" id="UP000075238"/>
    </source>
</evidence>
<dbReference type="CDD" id="cd17535">
    <property type="entry name" value="REC_NarL-like"/>
    <property type="match status" value="1"/>
</dbReference>
<evidence type="ECO:0000256" key="3">
    <source>
        <dbReference type="PROSITE-ProRule" id="PRU00169"/>
    </source>
</evidence>
<feature type="domain" description="HTH luxR-type" evidence="4">
    <location>
        <begin position="143"/>
        <end position="208"/>
    </location>
</feature>
<dbReference type="OrthoDB" id="8585266at2"/>
<organism evidence="6 7">
    <name type="scientific">Cupriavidus nantongensis</name>
    <dbReference type="NCBI Taxonomy" id="1796606"/>
    <lineage>
        <taxon>Bacteria</taxon>
        <taxon>Pseudomonadati</taxon>
        <taxon>Pseudomonadota</taxon>
        <taxon>Betaproteobacteria</taxon>
        <taxon>Burkholderiales</taxon>
        <taxon>Burkholderiaceae</taxon>
        <taxon>Cupriavidus</taxon>
    </lineage>
</organism>
<dbReference type="SUPFAM" id="SSF46894">
    <property type="entry name" value="C-terminal effector domain of the bipartite response regulators"/>
    <property type="match status" value="1"/>
</dbReference>
<dbReference type="InterPro" id="IPR011006">
    <property type="entry name" value="CheY-like_superfamily"/>
</dbReference>
<dbReference type="InterPro" id="IPR058245">
    <property type="entry name" value="NreC/VraR/RcsB-like_REC"/>
</dbReference>
<evidence type="ECO:0000259" key="5">
    <source>
        <dbReference type="PROSITE" id="PS50110"/>
    </source>
</evidence>
<dbReference type="Gene3D" id="3.40.50.2300">
    <property type="match status" value="1"/>
</dbReference>
<dbReference type="KEGG" id="cnan:A2G96_28530"/>
<dbReference type="Pfam" id="PF00196">
    <property type="entry name" value="GerE"/>
    <property type="match status" value="1"/>
</dbReference>
<feature type="domain" description="Response regulatory" evidence="5">
    <location>
        <begin position="3"/>
        <end position="122"/>
    </location>
</feature>
<dbReference type="Pfam" id="PF00072">
    <property type="entry name" value="Response_reg"/>
    <property type="match status" value="1"/>
</dbReference>
<sequence>MIKIIIADDHPVVLDGMSRVLALEVGMQVVGSATNSTQLVALLESTDCDVIVTDYSMPGGQFGDGLPMLQMLRRRYPTTRIVVMTMLDNPALIRNIQKVGISVILNKTDPVQELIPAVRAAFSGLSYQPASVRAILASGGLDELSRRPILTRRELEVIRQCAAGVPVIEIARQANRSSKTISAQKSIAMKKLGLANDYELYEYARTNGLLGGAG</sequence>
<evidence type="ECO:0000313" key="6">
    <source>
        <dbReference type="EMBL" id="AMR81716.1"/>
    </source>
</evidence>
<evidence type="ECO:0000259" key="4">
    <source>
        <dbReference type="PROSITE" id="PS50043"/>
    </source>
</evidence>
<evidence type="ECO:0000256" key="2">
    <source>
        <dbReference type="ARBA" id="ARBA00023125"/>
    </source>
</evidence>
<dbReference type="RefSeq" id="WP_062803507.1">
    <property type="nucleotide sequence ID" value="NZ_CP014845.1"/>
</dbReference>
<name>A0A142JUF4_9BURK</name>
<dbReference type="CDD" id="cd06170">
    <property type="entry name" value="LuxR_C_like"/>
    <property type="match status" value="1"/>
</dbReference>
<proteinExistence type="predicted"/>
<protein>
    <submittedName>
        <fullName evidence="6">DNA-binding response regulator</fullName>
    </submittedName>
</protein>
<dbReference type="PRINTS" id="PR00038">
    <property type="entry name" value="HTHLUXR"/>
</dbReference>
<evidence type="ECO:0000256" key="1">
    <source>
        <dbReference type="ARBA" id="ARBA00022553"/>
    </source>
</evidence>
<dbReference type="PROSITE" id="PS50110">
    <property type="entry name" value="RESPONSE_REGULATORY"/>
    <property type="match status" value="1"/>
</dbReference>
<gene>
    <name evidence="6" type="ORF">A2G96_28530</name>
</gene>
<dbReference type="STRING" id="1796606.A2G96_28530"/>
<dbReference type="SMART" id="SM00421">
    <property type="entry name" value="HTH_LUXR"/>
    <property type="match status" value="1"/>
</dbReference>
<dbReference type="Proteomes" id="UP000075238">
    <property type="component" value="Chromosome 2"/>
</dbReference>
<dbReference type="PANTHER" id="PTHR43214:SF17">
    <property type="entry name" value="TRANSCRIPTIONAL REGULATORY PROTEIN RCSB"/>
    <property type="match status" value="1"/>
</dbReference>
<dbReference type="GO" id="GO:0006355">
    <property type="term" value="P:regulation of DNA-templated transcription"/>
    <property type="evidence" value="ECO:0007669"/>
    <property type="project" value="InterPro"/>
</dbReference>
<dbReference type="EMBL" id="CP014845">
    <property type="protein sequence ID" value="AMR81716.1"/>
    <property type="molecule type" value="Genomic_DNA"/>
</dbReference>
<accession>A0A142JUF4</accession>
<dbReference type="InterPro" id="IPR000792">
    <property type="entry name" value="Tscrpt_reg_LuxR_C"/>
</dbReference>